<reference evidence="4 5" key="1">
    <citation type="submission" date="2016-08" db="EMBL/GenBank/DDBJ databases">
        <authorList>
            <consortium name="Lentinula edodes genome sequencing consortium"/>
            <person name="Sakamoto Y."/>
            <person name="Nakade K."/>
            <person name="Sato S."/>
            <person name="Yoshida Y."/>
            <person name="Miyazaki K."/>
            <person name="Natsume S."/>
            <person name="Konno N."/>
        </authorList>
    </citation>
    <scope>NUCLEOTIDE SEQUENCE [LARGE SCALE GENOMIC DNA]</scope>
    <source>
        <strain evidence="4 5">NBRC 111202</strain>
    </source>
</reference>
<evidence type="ECO:0000313" key="4">
    <source>
        <dbReference type="EMBL" id="GAV99647.1"/>
    </source>
</evidence>
<keyword evidence="1" id="KW-0862">Zinc</keyword>
<dbReference type="Pfam" id="PF04434">
    <property type="entry name" value="SWIM"/>
    <property type="match status" value="1"/>
</dbReference>
<gene>
    <name evidence="4" type="ORF">LENED_001118</name>
</gene>
<reference evidence="4 5" key="2">
    <citation type="submission" date="2017-02" db="EMBL/GenBank/DDBJ databases">
        <title>A genome survey and senescence transcriptome analysis in Lentinula edodes.</title>
        <authorList>
            <person name="Sakamoto Y."/>
            <person name="Nakade K."/>
            <person name="Sato S."/>
            <person name="Yoshida Y."/>
            <person name="Miyazaki K."/>
            <person name="Natsume S."/>
            <person name="Konno N."/>
        </authorList>
    </citation>
    <scope>NUCLEOTIDE SEQUENCE [LARGE SCALE GENOMIC DNA]</scope>
    <source>
        <strain evidence="4 5">NBRC 111202</strain>
    </source>
</reference>
<feature type="compositionally biased region" description="Low complexity" evidence="2">
    <location>
        <begin position="625"/>
        <end position="638"/>
    </location>
</feature>
<keyword evidence="1" id="KW-0479">Metal-binding</keyword>
<dbReference type="GO" id="GO:0008270">
    <property type="term" value="F:zinc ion binding"/>
    <property type="evidence" value="ECO:0007669"/>
    <property type="project" value="UniProtKB-KW"/>
</dbReference>
<sequence>MFPAKRQYLNVFLEFHYMNMFMKLLWSSSNAVPAIQETNSKMVDNQAYRGMSTYDPKTANVRYLFLPTDHTSLYRKASQNLGVDVRLQPQYNVDDWLNPESTNFKPEVTEAVFHYSARAEAGDRFEICLSTPEMDTCAHKYAHHSQLILDGTFGVCSARLLLFIALAVDESNKGVPIALFLFSAETGAKATHASYNTAILEKLIQTWKLRLETKFGSFEPYSAITDTDTKERGALVRIWPQIILLICKFHLRQCWTNQRKKLLKCKAPDFWKNHIRDTLQKLEVDLIATVDHADATALLETHKTFFNNLAANPEAKRACEAGLDHIGYLQKYWMARPLWESWSECGRIAAAARIGVSVEGIIPTTNHLESFNAVLKRKYIQRYLRSGHRLRFDILILLLITQILPQIFRRRNAQRKYSAWVTSRFHSSSGGQDLLLMQQKHHDNQKEYARQLRSVCWWPIDEGRHRHACELLRLQSLHSITTSNVDGLAYTSLCNPSSGGPTPYVISIHTSGRASCTCLDFHHNGKACKHLRALRLLVDGWVIQGLVRAHFHYPLTLENAQALHQPPPRASLPSIMEAPSESVSIGESFSATTWMMVQAIGQDTMLLGTAFDEEFEQVPSSSRPSDGGSLDSESSGGETSDEEPVGDFGRHVVSQQGISMQIMHRLAQEAQALLPRLYGINNALSDIQTLPSSPEILEFQQVIQKLSARFSSLQSRDPYLPEATPHLGTVQIADVKLTGVDSSSAGHKRKRVQQQLLRAPSPEAKQMRKSSNGTL</sequence>
<evidence type="ECO:0000256" key="1">
    <source>
        <dbReference type="PROSITE-ProRule" id="PRU00325"/>
    </source>
</evidence>
<name>A0A1Q3DXB0_LENED</name>
<dbReference type="EMBL" id="BDGU01000016">
    <property type="protein sequence ID" value="GAV99647.1"/>
    <property type="molecule type" value="Genomic_DNA"/>
</dbReference>
<keyword evidence="5" id="KW-1185">Reference proteome</keyword>
<feature type="region of interest" description="Disordered" evidence="2">
    <location>
        <begin position="741"/>
        <end position="775"/>
    </location>
</feature>
<evidence type="ECO:0000259" key="3">
    <source>
        <dbReference type="PROSITE" id="PS50966"/>
    </source>
</evidence>
<accession>A0A1Q3DXB0</accession>
<dbReference type="PROSITE" id="PS50966">
    <property type="entry name" value="ZF_SWIM"/>
    <property type="match status" value="1"/>
</dbReference>
<dbReference type="AlphaFoldDB" id="A0A1Q3DXB0"/>
<dbReference type="InterPro" id="IPR007527">
    <property type="entry name" value="Znf_SWIM"/>
</dbReference>
<feature type="region of interest" description="Disordered" evidence="2">
    <location>
        <begin position="615"/>
        <end position="647"/>
    </location>
</feature>
<protein>
    <recommendedName>
        <fullName evidence="3">SWIM-type domain-containing protein</fullName>
    </recommendedName>
</protein>
<feature type="domain" description="SWIM-type" evidence="3">
    <location>
        <begin position="504"/>
        <end position="539"/>
    </location>
</feature>
<comment type="caution">
    <text evidence="4">The sequence shown here is derived from an EMBL/GenBank/DDBJ whole genome shotgun (WGS) entry which is preliminary data.</text>
</comment>
<proteinExistence type="predicted"/>
<dbReference type="STRING" id="5353.A0A1Q3DXB0"/>
<evidence type="ECO:0000256" key="2">
    <source>
        <dbReference type="SAM" id="MobiDB-lite"/>
    </source>
</evidence>
<keyword evidence="1" id="KW-0863">Zinc-finger</keyword>
<dbReference type="Proteomes" id="UP000188533">
    <property type="component" value="Unassembled WGS sequence"/>
</dbReference>
<evidence type="ECO:0000313" key="5">
    <source>
        <dbReference type="Proteomes" id="UP000188533"/>
    </source>
</evidence>
<organism evidence="4 5">
    <name type="scientific">Lentinula edodes</name>
    <name type="common">Shiitake mushroom</name>
    <name type="synonym">Lentinus edodes</name>
    <dbReference type="NCBI Taxonomy" id="5353"/>
    <lineage>
        <taxon>Eukaryota</taxon>
        <taxon>Fungi</taxon>
        <taxon>Dikarya</taxon>
        <taxon>Basidiomycota</taxon>
        <taxon>Agaricomycotina</taxon>
        <taxon>Agaricomycetes</taxon>
        <taxon>Agaricomycetidae</taxon>
        <taxon>Agaricales</taxon>
        <taxon>Marasmiineae</taxon>
        <taxon>Omphalotaceae</taxon>
        <taxon>Lentinula</taxon>
    </lineage>
</organism>